<dbReference type="InterPro" id="IPR002125">
    <property type="entry name" value="CMP_dCMP_dom"/>
</dbReference>
<sequence>MLNEDICDTMVKMAKDARQKAYSPYSNIKVGACILASDGTLYGACNVENGSSSLSVCAERAAVYKAISDGKQEFDAVAVVADTENPFVPCGGCLQVMAEFDIPEVVMANLDGDIRVMKLEELAPFVKYMGINHVKGRYESHFSVFDELE</sequence>
<feature type="binding site" evidence="13">
    <location>
        <position position="90"/>
    </location>
    <ligand>
        <name>Zn(2+)</name>
        <dbReference type="ChEBI" id="CHEBI:29105"/>
        <note>catalytic</note>
    </ligand>
</feature>
<evidence type="ECO:0000256" key="7">
    <source>
        <dbReference type="ARBA" id="ARBA00022801"/>
    </source>
</evidence>
<evidence type="ECO:0000256" key="4">
    <source>
        <dbReference type="ARBA" id="ARBA00012783"/>
    </source>
</evidence>
<reference evidence="16 17" key="1">
    <citation type="submission" date="2016-11" db="EMBL/GenBank/DDBJ databases">
        <authorList>
            <person name="Jaros S."/>
            <person name="Januszkiewicz K."/>
            <person name="Wedrychowicz H."/>
        </authorList>
    </citation>
    <scope>NUCLEOTIDE SEQUENCE [LARGE SCALE GENOMIC DNA]</scope>
    <source>
        <strain evidence="16 17">DSM 3074</strain>
    </source>
</reference>
<dbReference type="AlphaFoldDB" id="A0A1M6A129"/>
<evidence type="ECO:0000256" key="13">
    <source>
        <dbReference type="PIRSR" id="PIRSR606262-3"/>
    </source>
</evidence>
<evidence type="ECO:0000313" key="16">
    <source>
        <dbReference type="EMBL" id="SHI30214.1"/>
    </source>
</evidence>
<dbReference type="FunFam" id="3.40.140.10:FF:000008">
    <property type="entry name" value="Cytidine deaminase"/>
    <property type="match status" value="1"/>
</dbReference>
<dbReference type="GO" id="GO:0004126">
    <property type="term" value="F:cytidine deaminase activity"/>
    <property type="evidence" value="ECO:0007669"/>
    <property type="project" value="UniProtKB-UniRule"/>
</dbReference>
<comment type="catalytic activity">
    <reaction evidence="10 14">
        <text>2'-deoxycytidine + H2O + H(+) = 2'-deoxyuridine + NH4(+)</text>
        <dbReference type="Rhea" id="RHEA:13433"/>
        <dbReference type="ChEBI" id="CHEBI:15377"/>
        <dbReference type="ChEBI" id="CHEBI:15378"/>
        <dbReference type="ChEBI" id="CHEBI:15698"/>
        <dbReference type="ChEBI" id="CHEBI:16450"/>
        <dbReference type="ChEBI" id="CHEBI:28938"/>
        <dbReference type="EC" id="3.5.4.5"/>
    </reaction>
</comment>
<accession>A0A1M6A129</accession>
<feature type="domain" description="CMP/dCMP-type deaminase" evidence="15">
    <location>
        <begin position="5"/>
        <end position="125"/>
    </location>
</feature>
<proteinExistence type="inferred from homology"/>
<evidence type="ECO:0000256" key="14">
    <source>
        <dbReference type="RuleBase" id="RU364006"/>
    </source>
</evidence>
<dbReference type="EMBL" id="FQYW01000003">
    <property type="protein sequence ID" value="SHI30214.1"/>
    <property type="molecule type" value="Genomic_DNA"/>
</dbReference>
<dbReference type="GO" id="GO:0072527">
    <property type="term" value="P:pyrimidine-containing compound metabolic process"/>
    <property type="evidence" value="ECO:0007669"/>
    <property type="project" value="UniProtKB-ARBA"/>
</dbReference>
<feature type="binding site" evidence="13">
    <location>
        <position position="93"/>
    </location>
    <ligand>
        <name>Zn(2+)</name>
        <dbReference type="ChEBI" id="CHEBI:29105"/>
        <note>catalytic</note>
    </ligand>
</feature>
<dbReference type="NCBIfam" id="NF004064">
    <property type="entry name" value="PRK05578.1"/>
    <property type="match status" value="1"/>
</dbReference>
<comment type="catalytic activity">
    <reaction evidence="11 14">
        <text>cytidine + H2O + H(+) = uridine + NH4(+)</text>
        <dbReference type="Rhea" id="RHEA:16069"/>
        <dbReference type="ChEBI" id="CHEBI:15377"/>
        <dbReference type="ChEBI" id="CHEBI:15378"/>
        <dbReference type="ChEBI" id="CHEBI:16704"/>
        <dbReference type="ChEBI" id="CHEBI:17562"/>
        <dbReference type="ChEBI" id="CHEBI:28938"/>
        <dbReference type="EC" id="3.5.4.5"/>
    </reaction>
</comment>
<dbReference type="GO" id="GO:0005829">
    <property type="term" value="C:cytosol"/>
    <property type="evidence" value="ECO:0007669"/>
    <property type="project" value="TreeGrafter"/>
</dbReference>
<dbReference type="PANTHER" id="PTHR11644">
    <property type="entry name" value="CYTIDINE DEAMINASE"/>
    <property type="match status" value="1"/>
</dbReference>
<dbReference type="PROSITE" id="PS51747">
    <property type="entry name" value="CYT_DCMP_DEAMINASES_2"/>
    <property type="match status" value="1"/>
</dbReference>
<evidence type="ECO:0000256" key="8">
    <source>
        <dbReference type="ARBA" id="ARBA00022833"/>
    </source>
</evidence>
<dbReference type="EC" id="3.5.4.5" evidence="4 14"/>
<gene>
    <name evidence="16" type="ORF">SAMN02745671_00158</name>
</gene>
<evidence type="ECO:0000256" key="12">
    <source>
        <dbReference type="PIRSR" id="PIRSR606262-1"/>
    </source>
</evidence>
<dbReference type="SUPFAM" id="SSF53927">
    <property type="entry name" value="Cytidine deaminase-like"/>
    <property type="match status" value="1"/>
</dbReference>
<evidence type="ECO:0000256" key="6">
    <source>
        <dbReference type="ARBA" id="ARBA00022723"/>
    </source>
</evidence>
<dbReference type="PROSITE" id="PS00903">
    <property type="entry name" value="CYT_DCMP_DEAMINASES_1"/>
    <property type="match status" value="1"/>
</dbReference>
<feature type="binding site" evidence="13">
    <location>
        <position position="57"/>
    </location>
    <ligand>
        <name>Zn(2+)</name>
        <dbReference type="ChEBI" id="CHEBI:29105"/>
        <note>catalytic</note>
    </ligand>
</feature>
<dbReference type="Proteomes" id="UP000191240">
    <property type="component" value="Unassembled WGS sequence"/>
</dbReference>
<keyword evidence="7 14" id="KW-0378">Hydrolase</keyword>
<comment type="similarity">
    <text evidence="3 14">Belongs to the cytidine and deoxycytidylate deaminase family.</text>
</comment>
<comment type="cofactor">
    <cofactor evidence="1 13 14">
        <name>Zn(2+)</name>
        <dbReference type="ChEBI" id="CHEBI:29105"/>
    </cofactor>
</comment>
<protein>
    <recommendedName>
        <fullName evidence="5 14">Cytidine deaminase</fullName>
        <ecNumber evidence="4 14">3.5.4.5</ecNumber>
    </recommendedName>
    <alternativeName>
        <fullName evidence="9 14">Cytidine aminohydrolase</fullName>
    </alternativeName>
</protein>
<dbReference type="GO" id="GO:0008270">
    <property type="term" value="F:zinc ion binding"/>
    <property type="evidence" value="ECO:0007669"/>
    <property type="project" value="UniProtKB-UniRule"/>
</dbReference>
<dbReference type="PANTHER" id="PTHR11644:SF2">
    <property type="entry name" value="CYTIDINE DEAMINASE"/>
    <property type="match status" value="1"/>
</dbReference>
<dbReference type="InterPro" id="IPR016192">
    <property type="entry name" value="APOBEC/CMP_deaminase_Zn-bd"/>
</dbReference>
<dbReference type="OrthoDB" id="9795347at2"/>
<feature type="active site" description="Proton donor" evidence="12">
    <location>
        <position position="59"/>
    </location>
</feature>
<dbReference type="Gene3D" id="3.40.140.10">
    <property type="entry name" value="Cytidine Deaminase, domain 2"/>
    <property type="match status" value="1"/>
</dbReference>
<evidence type="ECO:0000256" key="5">
    <source>
        <dbReference type="ARBA" id="ARBA00018266"/>
    </source>
</evidence>
<evidence type="ECO:0000256" key="1">
    <source>
        <dbReference type="ARBA" id="ARBA00001947"/>
    </source>
</evidence>
<evidence type="ECO:0000259" key="15">
    <source>
        <dbReference type="PROSITE" id="PS51747"/>
    </source>
</evidence>
<dbReference type="Pfam" id="PF00383">
    <property type="entry name" value="dCMP_cyt_deam_1"/>
    <property type="match status" value="1"/>
</dbReference>
<evidence type="ECO:0000256" key="2">
    <source>
        <dbReference type="ARBA" id="ARBA00003949"/>
    </source>
</evidence>
<keyword evidence="6 13" id="KW-0479">Metal-binding</keyword>
<dbReference type="InterPro" id="IPR050202">
    <property type="entry name" value="Cyt/Deoxycyt_deaminase"/>
</dbReference>
<comment type="function">
    <text evidence="2 14">This enzyme scavenges exogenous and endogenous cytidine and 2'-deoxycytidine for UMP synthesis.</text>
</comment>
<dbReference type="InterPro" id="IPR006262">
    <property type="entry name" value="Cyt_deam_tetra"/>
</dbReference>
<evidence type="ECO:0000256" key="3">
    <source>
        <dbReference type="ARBA" id="ARBA00006576"/>
    </source>
</evidence>
<evidence type="ECO:0000313" key="17">
    <source>
        <dbReference type="Proteomes" id="UP000191240"/>
    </source>
</evidence>
<dbReference type="InterPro" id="IPR016193">
    <property type="entry name" value="Cytidine_deaminase-like"/>
</dbReference>
<dbReference type="NCBIfam" id="TIGR01354">
    <property type="entry name" value="cyt_deam_tetra"/>
    <property type="match status" value="1"/>
</dbReference>
<evidence type="ECO:0000256" key="9">
    <source>
        <dbReference type="ARBA" id="ARBA00032005"/>
    </source>
</evidence>
<dbReference type="CDD" id="cd01283">
    <property type="entry name" value="cytidine_deaminase"/>
    <property type="match status" value="1"/>
</dbReference>
<dbReference type="GO" id="GO:0042802">
    <property type="term" value="F:identical protein binding"/>
    <property type="evidence" value="ECO:0007669"/>
    <property type="project" value="UniProtKB-ARBA"/>
</dbReference>
<name>A0A1M6A129_9FIRM</name>
<dbReference type="GO" id="GO:0055086">
    <property type="term" value="P:nucleobase-containing small molecule metabolic process"/>
    <property type="evidence" value="ECO:0007669"/>
    <property type="project" value="UniProtKB-ARBA"/>
</dbReference>
<dbReference type="RefSeq" id="WP_051555374.1">
    <property type="nucleotide sequence ID" value="NZ_FQYW01000003.1"/>
</dbReference>
<keyword evidence="8 13" id="KW-0862">Zinc</keyword>
<organism evidence="16 17">
    <name type="scientific">Anaerovibrio lipolyticus DSM 3074</name>
    <dbReference type="NCBI Taxonomy" id="1120997"/>
    <lineage>
        <taxon>Bacteria</taxon>
        <taxon>Bacillati</taxon>
        <taxon>Bacillota</taxon>
        <taxon>Negativicutes</taxon>
        <taxon>Selenomonadales</taxon>
        <taxon>Selenomonadaceae</taxon>
        <taxon>Anaerovibrio</taxon>
    </lineage>
</organism>
<evidence type="ECO:0000256" key="10">
    <source>
        <dbReference type="ARBA" id="ARBA00049252"/>
    </source>
</evidence>
<evidence type="ECO:0000256" key="11">
    <source>
        <dbReference type="ARBA" id="ARBA00049558"/>
    </source>
</evidence>